<dbReference type="PANTHER" id="PTHR43625">
    <property type="entry name" value="AFLATOXIN B1 ALDEHYDE REDUCTASE"/>
    <property type="match status" value="1"/>
</dbReference>
<dbReference type="AlphaFoldDB" id="A0A9K3H7W9"/>
<dbReference type="PANTHER" id="PTHR43625:SF55">
    <property type="entry name" value="PERAKINE REDUCTASE"/>
    <property type="match status" value="1"/>
</dbReference>
<evidence type="ECO:0000256" key="1">
    <source>
        <dbReference type="ARBA" id="ARBA00022857"/>
    </source>
</evidence>
<dbReference type="Gene3D" id="3.20.20.100">
    <property type="entry name" value="NADP-dependent oxidoreductase domain"/>
    <property type="match status" value="1"/>
</dbReference>
<comment type="caution">
    <text evidence="4">The sequence shown here is derived from an EMBL/GenBank/DDBJ whole genome shotgun (WGS) entry which is preliminary data.</text>
</comment>
<accession>A0A9K3H7W9</accession>
<dbReference type="Gramene" id="mRNA:HanXRQr2_Chr14g0636891">
    <property type="protein sequence ID" value="mRNA:HanXRQr2_Chr14g0636891"/>
    <property type="gene ID" value="HanXRQr2_Chr14g0636891"/>
</dbReference>
<keyword evidence="2 4" id="KW-0560">Oxidoreductase</keyword>
<dbReference type="InterPro" id="IPR023210">
    <property type="entry name" value="NADP_OxRdtase_dom"/>
</dbReference>
<keyword evidence="5" id="KW-1185">Reference proteome</keyword>
<reference evidence="4" key="2">
    <citation type="submission" date="2020-06" db="EMBL/GenBank/DDBJ databases">
        <title>Helianthus annuus Genome sequencing and assembly Release 2.</title>
        <authorList>
            <person name="Gouzy J."/>
            <person name="Langlade N."/>
            <person name="Munos S."/>
        </authorList>
    </citation>
    <scope>NUCLEOTIDE SEQUENCE</scope>
    <source>
        <tissue evidence="4">Leaves</tissue>
    </source>
</reference>
<evidence type="ECO:0000259" key="3">
    <source>
        <dbReference type="Pfam" id="PF00248"/>
    </source>
</evidence>
<protein>
    <submittedName>
        <fullName evidence="4">Perakine reductase</fullName>
        <ecNumber evidence="4">1.1.1.317</ecNumber>
    </submittedName>
</protein>
<dbReference type="EC" id="1.1.1.317" evidence="4"/>
<name>A0A9K3H7W9_HELAN</name>
<evidence type="ECO:0000256" key="2">
    <source>
        <dbReference type="ARBA" id="ARBA00023002"/>
    </source>
</evidence>
<organism evidence="4 5">
    <name type="scientific">Helianthus annuus</name>
    <name type="common">Common sunflower</name>
    <dbReference type="NCBI Taxonomy" id="4232"/>
    <lineage>
        <taxon>Eukaryota</taxon>
        <taxon>Viridiplantae</taxon>
        <taxon>Streptophyta</taxon>
        <taxon>Embryophyta</taxon>
        <taxon>Tracheophyta</taxon>
        <taxon>Spermatophyta</taxon>
        <taxon>Magnoliopsida</taxon>
        <taxon>eudicotyledons</taxon>
        <taxon>Gunneridae</taxon>
        <taxon>Pentapetalae</taxon>
        <taxon>asterids</taxon>
        <taxon>campanulids</taxon>
        <taxon>Asterales</taxon>
        <taxon>Asteraceae</taxon>
        <taxon>Asteroideae</taxon>
        <taxon>Heliantheae alliance</taxon>
        <taxon>Heliantheae</taxon>
        <taxon>Helianthus</taxon>
    </lineage>
</organism>
<dbReference type="Pfam" id="PF00248">
    <property type="entry name" value="Aldo_ket_red"/>
    <property type="match status" value="1"/>
</dbReference>
<keyword evidence="1" id="KW-0521">NADP</keyword>
<evidence type="ECO:0000313" key="4">
    <source>
        <dbReference type="EMBL" id="KAF5768474.1"/>
    </source>
</evidence>
<dbReference type="InterPro" id="IPR050791">
    <property type="entry name" value="Aldo-Keto_reductase"/>
</dbReference>
<evidence type="ECO:0000313" key="5">
    <source>
        <dbReference type="Proteomes" id="UP000215914"/>
    </source>
</evidence>
<dbReference type="InterPro" id="IPR036812">
    <property type="entry name" value="NAD(P)_OxRdtase_dom_sf"/>
</dbReference>
<dbReference type="Proteomes" id="UP000215914">
    <property type="component" value="Unassembled WGS sequence"/>
</dbReference>
<dbReference type="EMBL" id="MNCJ02000329">
    <property type="protein sequence ID" value="KAF5768474.1"/>
    <property type="molecule type" value="Genomic_DNA"/>
</dbReference>
<feature type="domain" description="NADP-dependent oxidoreductase" evidence="3">
    <location>
        <begin position="3"/>
        <end position="173"/>
    </location>
</feature>
<proteinExistence type="predicted"/>
<gene>
    <name evidence="4" type="ORF">HanXRQr2_Chr14g0636891</name>
</gene>
<sequence>MVELKKLVEEGKIKYIGLSEASPSTIRRAHAIHPITTVQLEWSLCTRVHKEEVIPTCSELGIGIVPYGPLGSGFLAAGPKLVEGMPDEDFRKVYHSKITRGEFKHNQILFDKIHEIAQKKKCISSQLALAWVLHQGDDLSPIPGTSKMENFNENIGALSIKLSSHDMVELESIASVDAFKGSRLHPTILALSNVETMPLSSWR</sequence>
<dbReference type="SUPFAM" id="SSF51430">
    <property type="entry name" value="NAD(P)-linked oxidoreductase"/>
    <property type="match status" value="1"/>
</dbReference>
<reference evidence="4" key="1">
    <citation type="journal article" date="2017" name="Nature">
        <title>The sunflower genome provides insights into oil metabolism, flowering and Asterid evolution.</title>
        <authorList>
            <person name="Badouin H."/>
            <person name="Gouzy J."/>
            <person name="Grassa C.J."/>
            <person name="Murat F."/>
            <person name="Staton S.E."/>
            <person name="Cottret L."/>
            <person name="Lelandais-Briere C."/>
            <person name="Owens G.L."/>
            <person name="Carrere S."/>
            <person name="Mayjonade B."/>
            <person name="Legrand L."/>
            <person name="Gill N."/>
            <person name="Kane N.C."/>
            <person name="Bowers J.E."/>
            <person name="Hubner S."/>
            <person name="Bellec A."/>
            <person name="Berard A."/>
            <person name="Berges H."/>
            <person name="Blanchet N."/>
            <person name="Boniface M.C."/>
            <person name="Brunel D."/>
            <person name="Catrice O."/>
            <person name="Chaidir N."/>
            <person name="Claudel C."/>
            <person name="Donnadieu C."/>
            <person name="Faraut T."/>
            <person name="Fievet G."/>
            <person name="Helmstetter N."/>
            <person name="King M."/>
            <person name="Knapp S.J."/>
            <person name="Lai Z."/>
            <person name="Le Paslier M.C."/>
            <person name="Lippi Y."/>
            <person name="Lorenzon L."/>
            <person name="Mandel J.R."/>
            <person name="Marage G."/>
            <person name="Marchand G."/>
            <person name="Marquand E."/>
            <person name="Bret-Mestries E."/>
            <person name="Morien E."/>
            <person name="Nambeesan S."/>
            <person name="Nguyen T."/>
            <person name="Pegot-Espagnet P."/>
            <person name="Pouilly N."/>
            <person name="Raftis F."/>
            <person name="Sallet E."/>
            <person name="Schiex T."/>
            <person name="Thomas J."/>
            <person name="Vandecasteele C."/>
            <person name="Vares D."/>
            <person name="Vear F."/>
            <person name="Vautrin S."/>
            <person name="Crespi M."/>
            <person name="Mangin B."/>
            <person name="Burke J.M."/>
            <person name="Salse J."/>
            <person name="Munos S."/>
            <person name="Vincourt P."/>
            <person name="Rieseberg L.H."/>
            <person name="Langlade N.B."/>
        </authorList>
    </citation>
    <scope>NUCLEOTIDE SEQUENCE</scope>
    <source>
        <tissue evidence="4">Leaves</tissue>
    </source>
</reference>
<dbReference type="GO" id="GO:0016491">
    <property type="term" value="F:oxidoreductase activity"/>
    <property type="evidence" value="ECO:0007669"/>
    <property type="project" value="UniProtKB-KW"/>
</dbReference>